<protein>
    <recommendedName>
        <fullName evidence="8">Major facilitator superfamily (MFS) profile domain-containing protein</fullName>
    </recommendedName>
</protein>
<dbReference type="GO" id="GO:0016020">
    <property type="term" value="C:membrane"/>
    <property type="evidence" value="ECO:0007669"/>
    <property type="project" value="UniProtKB-SubCell"/>
</dbReference>
<organism evidence="7">
    <name type="scientific">Chloropicon roscoffensis</name>
    <dbReference type="NCBI Taxonomy" id="1461544"/>
    <lineage>
        <taxon>Eukaryota</taxon>
        <taxon>Viridiplantae</taxon>
        <taxon>Chlorophyta</taxon>
        <taxon>Chloropicophyceae</taxon>
        <taxon>Chloropicales</taxon>
        <taxon>Chloropicaceae</taxon>
        <taxon>Chloropicon</taxon>
    </lineage>
</organism>
<dbReference type="InterPro" id="IPR051068">
    <property type="entry name" value="MFS_Domain-Containing_Protein"/>
</dbReference>
<feature type="transmembrane region" description="Helical" evidence="6">
    <location>
        <begin position="298"/>
        <end position="316"/>
    </location>
</feature>
<evidence type="ECO:0000313" key="7">
    <source>
        <dbReference type="EMBL" id="CAE0192208.1"/>
    </source>
</evidence>
<accession>A0A7S3CC89</accession>
<dbReference type="AlphaFoldDB" id="A0A7S3CC89"/>
<evidence type="ECO:0000256" key="4">
    <source>
        <dbReference type="ARBA" id="ARBA00023136"/>
    </source>
</evidence>
<gene>
    <name evidence="7" type="ORF">CROS1456_LOCUS5298</name>
</gene>
<evidence type="ECO:0000256" key="6">
    <source>
        <dbReference type="SAM" id="Phobius"/>
    </source>
</evidence>
<evidence type="ECO:0008006" key="8">
    <source>
        <dbReference type="Google" id="ProtNLM"/>
    </source>
</evidence>
<feature type="transmembrane region" description="Helical" evidence="6">
    <location>
        <begin position="260"/>
        <end position="286"/>
    </location>
</feature>
<proteinExistence type="predicted"/>
<keyword evidence="4 6" id="KW-0472">Membrane</keyword>
<evidence type="ECO:0000256" key="3">
    <source>
        <dbReference type="ARBA" id="ARBA00022989"/>
    </source>
</evidence>
<evidence type="ECO:0000256" key="2">
    <source>
        <dbReference type="ARBA" id="ARBA00022692"/>
    </source>
</evidence>
<dbReference type="InterPro" id="IPR036259">
    <property type="entry name" value="MFS_trans_sf"/>
</dbReference>
<dbReference type="EMBL" id="HBHZ01006866">
    <property type="protein sequence ID" value="CAE0192208.1"/>
    <property type="molecule type" value="Transcribed_RNA"/>
</dbReference>
<evidence type="ECO:0000256" key="5">
    <source>
        <dbReference type="SAM" id="MobiDB-lite"/>
    </source>
</evidence>
<feature type="transmembrane region" description="Helical" evidence="6">
    <location>
        <begin position="81"/>
        <end position="100"/>
    </location>
</feature>
<feature type="transmembrane region" description="Helical" evidence="6">
    <location>
        <begin position="424"/>
        <end position="442"/>
    </location>
</feature>
<keyword evidence="3 6" id="KW-1133">Transmembrane helix</keyword>
<comment type="subcellular location">
    <subcellularLocation>
        <location evidence="1">Membrane</location>
        <topology evidence="1">Multi-pass membrane protein</topology>
    </subcellularLocation>
</comment>
<feature type="transmembrane region" description="Helical" evidence="6">
    <location>
        <begin position="176"/>
        <end position="196"/>
    </location>
</feature>
<dbReference type="Gene3D" id="1.20.1250.20">
    <property type="entry name" value="MFS general substrate transporter like domains"/>
    <property type="match status" value="1"/>
</dbReference>
<keyword evidence="2 6" id="KW-0812">Transmembrane</keyword>
<feature type="region of interest" description="Disordered" evidence="5">
    <location>
        <begin position="1"/>
        <end position="23"/>
    </location>
</feature>
<feature type="transmembrane region" description="Helical" evidence="6">
    <location>
        <begin position="362"/>
        <end position="386"/>
    </location>
</feature>
<feature type="transmembrane region" description="Helical" evidence="6">
    <location>
        <begin position="211"/>
        <end position="230"/>
    </location>
</feature>
<dbReference type="PANTHER" id="PTHR23510:SF64">
    <property type="entry name" value="INNER MEMBRANE TRANSPORT PROTEIN YAJR"/>
    <property type="match status" value="1"/>
</dbReference>
<sequence>MRAPMNRAETTQRRGGRGLRPAAPLEIDAGDASYVDEDDRTVSKSILLVSFFQIALTSFFYTVVIPTSRQYAESLDAPDNFQAYMVGAAALGGAFMNPVYRWLLSKSFAGTMHFQLVCMQVGSLLYALAQVADKIELLIVGRLVGGCGSSVYPIYQYIAEEVGKNHRSEVISMISGFGKSFGFALGPIFAACLAYVDFNIGKLEVDKETNPGWTVAILCLLQTILVVWVFPRHGSRLIGKPKAEPDLPQTSAPVTLKDRVLHLCCLAFLVSNIAVANAFISAWQLAATNVVQLKFQWSIQWSAVLVGGVSFTPAFVSPALGRLTRSKPNIFQDRGIVLWTAALQLCTSALLFDYGASTLAAVAYIVGGLLVFNCFTVLVMFSLSLATKISTVTEVDKTMSVIGLTTILRALGFVLGTYLSMNALAATFAAGSLAMLICTLLLHSRLKPM</sequence>
<name>A0A7S3CC89_9CHLO</name>
<reference evidence="7" key="1">
    <citation type="submission" date="2021-01" db="EMBL/GenBank/DDBJ databases">
        <authorList>
            <person name="Corre E."/>
            <person name="Pelletier E."/>
            <person name="Niang G."/>
            <person name="Scheremetjew M."/>
            <person name="Finn R."/>
            <person name="Kale V."/>
            <person name="Holt S."/>
            <person name="Cochrane G."/>
            <person name="Meng A."/>
            <person name="Brown T."/>
            <person name="Cohen L."/>
        </authorList>
    </citation>
    <scope>NUCLEOTIDE SEQUENCE</scope>
    <source>
        <strain evidence="7">RCC1871</strain>
    </source>
</reference>
<dbReference type="PANTHER" id="PTHR23510">
    <property type="entry name" value="INNER MEMBRANE TRANSPORT PROTEIN YAJR"/>
    <property type="match status" value="1"/>
</dbReference>
<dbReference type="SUPFAM" id="SSF103473">
    <property type="entry name" value="MFS general substrate transporter"/>
    <property type="match status" value="1"/>
</dbReference>
<feature type="transmembrane region" description="Helical" evidence="6">
    <location>
        <begin position="398"/>
        <end position="418"/>
    </location>
</feature>
<feature type="transmembrane region" description="Helical" evidence="6">
    <location>
        <begin position="46"/>
        <end position="65"/>
    </location>
</feature>
<evidence type="ECO:0000256" key="1">
    <source>
        <dbReference type="ARBA" id="ARBA00004141"/>
    </source>
</evidence>
<feature type="transmembrane region" description="Helical" evidence="6">
    <location>
        <begin position="336"/>
        <end position="356"/>
    </location>
</feature>